<dbReference type="Proteomes" id="UP000703269">
    <property type="component" value="Unassembled WGS sequence"/>
</dbReference>
<name>A0A9P3G3R8_9APHY</name>
<dbReference type="AlphaFoldDB" id="A0A9P3G3R8"/>
<comment type="caution">
    <text evidence="1">The sequence shown here is derived from an EMBL/GenBank/DDBJ whole genome shotgun (WGS) entry which is preliminary data.</text>
</comment>
<sequence>MPGAPCTVCGPGAQMPSLGACGPVWRTRGLAHRSVRPGMRRIFAGIFCVHWDLRAGCVGSPASPRGKSSRVLGVCLIRTERHSRPYVAECPGRPR</sequence>
<evidence type="ECO:0000313" key="1">
    <source>
        <dbReference type="EMBL" id="GJE87079.1"/>
    </source>
</evidence>
<evidence type="ECO:0000313" key="2">
    <source>
        <dbReference type="Proteomes" id="UP000703269"/>
    </source>
</evidence>
<proteinExistence type="predicted"/>
<protein>
    <submittedName>
        <fullName evidence="1">Uncharacterized protein</fullName>
    </submittedName>
</protein>
<organism evidence="1 2">
    <name type="scientific">Phanerochaete sordida</name>
    <dbReference type="NCBI Taxonomy" id="48140"/>
    <lineage>
        <taxon>Eukaryota</taxon>
        <taxon>Fungi</taxon>
        <taxon>Dikarya</taxon>
        <taxon>Basidiomycota</taxon>
        <taxon>Agaricomycotina</taxon>
        <taxon>Agaricomycetes</taxon>
        <taxon>Polyporales</taxon>
        <taxon>Phanerochaetaceae</taxon>
        <taxon>Phanerochaete</taxon>
    </lineage>
</organism>
<reference evidence="1 2" key="1">
    <citation type="submission" date="2021-08" db="EMBL/GenBank/DDBJ databases">
        <title>Draft Genome Sequence of Phanerochaete sordida strain YK-624.</title>
        <authorList>
            <person name="Mori T."/>
            <person name="Dohra H."/>
            <person name="Suzuki T."/>
            <person name="Kawagishi H."/>
            <person name="Hirai H."/>
        </authorList>
    </citation>
    <scope>NUCLEOTIDE SEQUENCE [LARGE SCALE GENOMIC DNA]</scope>
    <source>
        <strain evidence="1 2">YK-624</strain>
    </source>
</reference>
<dbReference type="EMBL" id="BPQB01000005">
    <property type="protein sequence ID" value="GJE87079.1"/>
    <property type="molecule type" value="Genomic_DNA"/>
</dbReference>
<gene>
    <name evidence="1" type="ORF">PsYK624_031620</name>
</gene>
<keyword evidence="2" id="KW-1185">Reference proteome</keyword>
<accession>A0A9P3G3R8</accession>